<accession>A0A9J6ERA2</accession>
<comment type="caution">
    <text evidence="4">The sequence shown here is derived from an EMBL/GenBank/DDBJ whole genome shotgun (WGS) entry which is preliminary data.</text>
</comment>
<dbReference type="InterPro" id="IPR000718">
    <property type="entry name" value="Peptidase_M13"/>
</dbReference>
<reference evidence="4" key="2">
    <citation type="submission" date="2021-09" db="EMBL/GenBank/DDBJ databases">
        <authorList>
            <person name="Jia N."/>
            <person name="Wang J."/>
            <person name="Shi W."/>
            <person name="Du L."/>
            <person name="Sun Y."/>
            <person name="Zhan W."/>
            <person name="Jiang J."/>
            <person name="Wang Q."/>
            <person name="Zhang B."/>
            <person name="Ji P."/>
            <person name="Sakyi L.B."/>
            <person name="Cui X."/>
            <person name="Yuan T."/>
            <person name="Jiang B."/>
            <person name="Yang W."/>
            <person name="Lam T.T.-Y."/>
            <person name="Chang Q."/>
            <person name="Ding S."/>
            <person name="Wang X."/>
            <person name="Zhu J."/>
            <person name="Ruan X."/>
            <person name="Zhao L."/>
            <person name="Wei J."/>
            <person name="Que T."/>
            <person name="Du C."/>
            <person name="Cheng J."/>
            <person name="Dai P."/>
            <person name="Han X."/>
            <person name="Huang E."/>
            <person name="Gao Y."/>
            <person name="Liu J."/>
            <person name="Shao H."/>
            <person name="Ye R."/>
            <person name="Li L."/>
            <person name="Wei W."/>
            <person name="Wang X."/>
            <person name="Wang C."/>
            <person name="Huo Q."/>
            <person name="Li W."/>
            <person name="Guo W."/>
            <person name="Chen H."/>
            <person name="Chen S."/>
            <person name="Zhou L."/>
            <person name="Zhou L."/>
            <person name="Ni X."/>
            <person name="Tian J."/>
            <person name="Zhou Y."/>
            <person name="Sheng Y."/>
            <person name="Liu T."/>
            <person name="Pan Y."/>
            <person name="Xia L."/>
            <person name="Li J."/>
            <person name="Zhao F."/>
            <person name="Cao W."/>
        </authorList>
    </citation>
    <scope>NUCLEOTIDE SEQUENCE</scope>
    <source>
        <strain evidence="4">Rmic-2018</strain>
        <tissue evidence="4">Larvae</tissue>
    </source>
</reference>
<keyword evidence="2" id="KW-1133">Transmembrane helix</keyword>
<feature type="transmembrane region" description="Helical" evidence="2">
    <location>
        <begin position="95"/>
        <end position="122"/>
    </location>
</feature>
<keyword evidence="2" id="KW-0472">Membrane</keyword>
<dbReference type="EMBL" id="JABSTU010000002">
    <property type="protein sequence ID" value="KAH8036645.1"/>
    <property type="molecule type" value="Genomic_DNA"/>
</dbReference>
<dbReference type="SUPFAM" id="SSF55486">
    <property type="entry name" value="Metalloproteases ('zincins'), catalytic domain"/>
    <property type="match status" value="1"/>
</dbReference>
<protein>
    <recommendedName>
        <fullName evidence="3">Peptidase M13 C-terminal domain-containing protein</fullName>
    </recommendedName>
</protein>
<dbReference type="GO" id="GO:0005886">
    <property type="term" value="C:plasma membrane"/>
    <property type="evidence" value="ECO:0007669"/>
    <property type="project" value="TreeGrafter"/>
</dbReference>
<dbReference type="InterPro" id="IPR024079">
    <property type="entry name" value="MetalloPept_cat_dom_sf"/>
</dbReference>
<proteinExistence type="predicted"/>
<dbReference type="VEuPathDB" id="VectorBase:LOC119162255"/>
<keyword evidence="5" id="KW-1185">Reference proteome</keyword>
<sequence>MSRKAPLKLRPILKNRSGNASVQQDVPSTSAGTGTSCSAFAQVPPRTTAIPGSSALADADNDAFLGAELPTLQTPLDSAISSKSRSTQQRPHSHVILAFAAVLCSFSIVLATLVLIIVYIAATQPKVRATCDTSDCENHVSALGLSRVHAEDPCEDFGRFVCSGWTLKYKGATGTVLQEVLVDWFHRVADLALSNTTGGAISNEAHKMMVACVTRPEDYTASLKGLKSFMAARGLAWPENDLHVGPEDYAKLLRLLIDLDVNWALPFWFHIERQHSGSEKGRAFVLRPSSMVSFLWHFNRKLQNHRGAYDWYVELFELFVFRDDISVPSAFHSFLKNSAGVQMNISEALGSVDKSGVYRPQLIRLGSKPTTATKLTPVMWMDALREVYGNELPVTVSDVLLATKERLIAVIENLFVTFSAETLWFHTTWWFLQDVGTFSSSVLPAIIATINFGKLGRALNDVYCVVQAELTYSALLAAITMSQFTKDEVREIPGYFGRIKTTAIEKMASSERMNDSMKVKLLNVLRETAIALWPEGDLLSQGSFDELYGAADNVSSDFFSLWHHARLALQKSRGSSLYEEATKTCRVNKNRLFLYKIIPNIFSASVASLRPPLYYASGTSAMTYGGIAFFFARELVDALSFMILRPRRNESTWGTNTPRQVWHEVSCPAPEDRALVFPTLPALDIAYSAYKRYRNPTKDLPLRGLDSYTPEQIFFLTFCHATCRIEEPTGVQFSPDCTMAVRNFEPFAKAFSCKPGTRILSALALTKAPPNHSVPHHSGLRYSAADPQVTGSNAGCDGCISEGDGNFR</sequence>
<dbReference type="InterPro" id="IPR042089">
    <property type="entry name" value="Peptidase_M13_dom_2"/>
</dbReference>
<evidence type="ECO:0000256" key="1">
    <source>
        <dbReference type="SAM" id="MobiDB-lite"/>
    </source>
</evidence>
<dbReference type="AlphaFoldDB" id="A0A9J6ERA2"/>
<evidence type="ECO:0000259" key="3">
    <source>
        <dbReference type="Pfam" id="PF01431"/>
    </source>
</evidence>
<dbReference type="Gene3D" id="3.40.390.10">
    <property type="entry name" value="Collagenase (Catalytic Domain)"/>
    <property type="match status" value="2"/>
</dbReference>
<dbReference type="Proteomes" id="UP000821866">
    <property type="component" value="Chromosome 10"/>
</dbReference>
<dbReference type="Pfam" id="PF01431">
    <property type="entry name" value="Peptidase_M13"/>
    <property type="match status" value="1"/>
</dbReference>
<evidence type="ECO:0000313" key="5">
    <source>
        <dbReference type="Proteomes" id="UP000821866"/>
    </source>
</evidence>
<keyword evidence="2" id="KW-0812">Transmembrane</keyword>
<dbReference type="PROSITE" id="PS51885">
    <property type="entry name" value="NEPRILYSIN"/>
    <property type="match status" value="1"/>
</dbReference>
<reference evidence="4" key="1">
    <citation type="journal article" date="2020" name="Cell">
        <title>Large-Scale Comparative Analyses of Tick Genomes Elucidate Their Genetic Diversity and Vector Capacities.</title>
        <authorList>
            <consortium name="Tick Genome and Microbiome Consortium (TIGMIC)"/>
            <person name="Jia N."/>
            <person name="Wang J."/>
            <person name="Shi W."/>
            <person name="Du L."/>
            <person name="Sun Y."/>
            <person name="Zhan W."/>
            <person name="Jiang J.F."/>
            <person name="Wang Q."/>
            <person name="Zhang B."/>
            <person name="Ji P."/>
            <person name="Bell-Sakyi L."/>
            <person name="Cui X.M."/>
            <person name="Yuan T.T."/>
            <person name="Jiang B.G."/>
            <person name="Yang W.F."/>
            <person name="Lam T.T."/>
            <person name="Chang Q.C."/>
            <person name="Ding S.J."/>
            <person name="Wang X.J."/>
            <person name="Zhu J.G."/>
            <person name="Ruan X.D."/>
            <person name="Zhao L."/>
            <person name="Wei J.T."/>
            <person name="Ye R.Z."/>
            <person name="Que T.C."/>
            <person name="Du C.H."/>
            <person name="Zhou Y.H."/>
            <person name="Cheng J.X."/>
            <person name="Dai P.F."/>
            <person name="Guo W.B."/>
            <person name="Han X.H."/>
            <person name="Huang E.J."/>
            <person name="Li L.F."/>
            <person name="Wei W."/>
            <person name="Gao Y.C."/>
            <person name="Liu J.Z."/>
            <person name="Shao H.Z."/>
            <person name="Wang X."/>
            <person name="Wang C.C."/>
            <person name="Yang T.C."/>
            <person name="Huo Q.B."/>
            <person name="Li W."/>
            <person name="Chen H.Y."/>
            <person name="Chen S.E."/>
            <person name="Zhou L.G."/>
            <person name="Ni X.B."/>
            <person name="Tian J.H."/>
            <person name="Sheng Y."/>
            <person name="Liu T."/>
            <person name="Pan Y.S."/>
            <person name="Xia L.Y."/>
            <person name="Li J."/>
            <person name="Zhao F."/>
            <person name="Cao W.C."/>
        </authorList>
    </citation>
    <scope>NUCLEOTIDE SEQUENCE</scope>
    <source>
        <strain evidence="4">Rmic-2018</strain>
    </source>
</reference>
<gene>
    <name evidence="4" type="ORF">HPB51_003238</name>
</gene>
<name>A0A9J6ERA2_RHIMP</name>
<evidence type="ECO:0000313" key="4">
    <source>
        <dbReference type="EMBL" id="KAH8036645.1"/>
    </source>
</evidence>
<dbReference type="PANTHER" id="PTHR11733">
    <property type="entry name" value="ZINC METALLOPROTEASE FAMILY M13 NEPRILYSIN-RELATED"/>
    <property type="match status" value="1"/>
</dbReference>
<dbReference type="Gene3D" id="1.10.1380.10">
    <property type="entry name" value="Neutral endopeptidase , domain2"/>
    <property type="match status" value="1"/>
</dbReference>
<feature type="domain" description="Peptidase M13 C-terminal" evidence="3">
    <location>
        <begin position="682"/>
        <end position="759"/>
    </location>
</feature>
<feature type="region of interest" description="Disordered" evidence="1">
    <location>
        <begin position="1"/>
        <end position="33"/>
    </location>
</feature>
<dbReference type="GO" id="GO:0004222">
    <property type="term" value="F:metalloendopeptidase activity"/>
    <property type="evidence" value="ECO:0007669"/>
    <property type="project" value="InterPro"/>
</dbReference>
<feature type="compositionally biased region" description="Polar residues" evidence="1">
    <location>
        <begin position="16"/>
        <end position="27"/>
    </location>
</feature>
<dbReference type="PANTHER" id="PTHR11733:SF241">
    <property type="entry name" value="GH26575P-RELATED"/>
    <property type="match status" value="1"/>
</dbReference>
<dbReference type="GO" id="GO:0016485">
    <property type="term" value="P:protein processing"/>
    <property type="evidence" value="ECO:0007669"/>
    <property type="project" value="TreeGrafter"/>
</dbReference>
<feature type="compositionally biased region" description="Basic residues" evidence="1">
    <location>
        <begin position="1"/>
        <end position="13"/>
    </location>
</feature>
<dbReference type="InterPro" id="IPR018497">
    <property type="entry name" value="Peptidase_M13_C"/>
</dbReference>
<organism evidence="4 5">
    <name type="scientific">Rhipicephalus microplus</name>
    <name type="common">Cattle tick</name>
    <name type="synonym">Boophilus microplus</name>
    <dbReference type="NCBI Taxonomy" id="6941"/>
    <lineage>
        <taxon>Eukaryota</taxon>
        <taxon>Metazoa</taxon>
        <taxon>Ecdysozoa</taxon>
        <taxon>Arthropoda</taxon>
        <taxon>Chelicerata</taxon>
        <taxon>Arachnida</taxon>
        <taxon>Acari</taxon>
        <taxon>Parasitiformes</taxon>
        <taxon>Ixodida</taxon>
        <taxon>Ixodoidea</taxon>
        <taxon>Ixodidae</taxon>
        <taxon>Rhipicephalinae</taxon>
        <taxon>Rhipicephalus</taxon>
        <taxon>Boophilus</taxon>
    </lineage>
</organism>
<evidence type="ECO:0000256" key="2">
    <source>
        <dbReference type="SAM" id="Phobius"/>
    </source>
</evidence>